<keyword evidence="2" id="KW-1185">Reference proteome</keyword>
<protein>
    <submittedName>
        <fullName evidence="1">Uncharacterized protein</fullName>
    </submittedName>
</protein>
<organism evidence="1 2">
    <name type="scientific">Trachymyrmex septentrionalis</name>
    <dbReference type="NCBI Taxonomy" id="34720"/>
    <lineage>
        <taxon>Eukaryota</taxon>
        <taxon>Metazoa</taxon>
        <taxon>Ecdysozoa</taxon>
        <taxon>Arthropoda</taxon>
        <taxon>Hexapoda</taxon>
        <taxon>Insecta</taxon>
        <taxon>Pterygota</taxon>
        <taxon>Neoptera</taxon>
        <taxon>Endopterygota</taxon>
        <taxon>Hymenoptera</taxon>
        <taxon>Apocrita</taxon>
        <taxon>Aculeata</taxon>
        <taxon>Formicoidea</taxon>
        <taxon>Formicidae</taxon>
        <taxon>Myrmicinae</taxon>
        <taxon>Trachymyrmex</taxon>
    </lineage>
</organism>
<dbReference type="Proteomes" id="UP000078541">
    <property type="component" value="Unassembled WGS sequence"/>
</dbReference>
<proteinExistence type="predicted"/>
<evidence type="ECO:0000313" key="1">
    <source>
        <dbReference type="EMBL" id="KYN41601.1"/>
    </source>
</evidence>
<evidence type="ECO:0000313" key="2">
    <source>
        <dbReference type="Proteomes" id="UP000078541"/>
    </source>
</evidence>
<dbReference type="STRING" id="34720.A0A151JZ09"/>
<dbReference type="EMBL" id="KQ981451">
    <property type="protein sequence ID" value="KYN41601.1"/>
    <property type="molecule type" value="Genomic_DNA"/>
</dbReference>
<name>A0A151JZ09_9HYME</name>
<dbReference type="AlphaFoldDB" id="A0A151JZ09"/>
<sequence length="135" mass="16116">MFYFVSYQHLKYFRYILRGITNIMQDVNNIIDYLIVVKVRKLHYGITPTNQIIVNLKEAALVLHFPFRIRKSNWLETEKCIAVSIHYDESNIYTILKFPLISHPKYDILKIISLPVYNYNNIFTITEVDQTISLR</sequence>
<accession>A0A151JZ09</accession>
<gene>
    <name evidence="1" type="ORF">ALC56_03961</name>
</gene>
<reference evidence="1 2" key="1">
    <citation type="submission" date="2016-03" db="EMBL/GenBank/DDBJ databases">
        <title>Trachymyrmex septentrionalis WGS genome.</title>
        <authorList>
            <person name="Nygaard S."/>
            <person name="Hu H."/>
            <person name="Boomsma J."/>
            <person name="Zhang G."/>
        </authorList>
    </citation>
    <scope>NUCLEOTIDE SEQUENCE [LARGE SCALE GENOMIC DNA]</scope>
    <source>
        <strain evidence="1">Tsep2-gDNA-1</strain>
        <tissue evidence="1">Whole body</tissue>
    </source>
</reference>